<dbReference type="Proteomes" id="UP001205560">
    <property type="component" value="Unassembled WGS sequence"/>
</dbReference>
<protein>
    <submittedName>
        <fullName evidence="4">Response regulator</fullName>
    </submittedName>
</protein>
<evidence type="ECO:0000256" key="2">
    <source>
        <dbReference type="SAM" id="MobiDB-lite"/>
    </source>
</evidence>
<proteinExistence type="predicted"/>
<feature type="region of interest" description="Disordered" evidence="2">
    <location>
        <begin position="121"/>
        <end position="144"/>
    </location>
</feature>
<feature type="domain" description="Response regulatory" evidence="3">
    <location>
        <begin position="3"/>
        <end position="114"/>
    </location>
</feature>
<dbReference type="Gene3D" id="3.40.50.2300">
    <property type="match status" value="1"/>
</dbReference>
<evidence type="ECO:0000313" key="4">
    <source>
        <dbReference type="EMBL" id="MCS0588890.1"/>
    </source>
</evidence>
<evidence type="ECO:0000313" key="5">
    <source>
        <dbReference type="Proteomes" id="UP001205560"/>
    </source>
</evidence>
<dbReference type="EMBL" id="JANUGX010000005">
    <property type="protein sequence ID" value="MCS0588890.1"/>
    <property type="molecule type" value="Genomic_DNA"/>
</dbReference>
<sequence length="144" mass="15886">MKCALLVEHDPKACGETAALLKSLGYIVATTDSPRAALNTAQTVRFNLILTYTTFNADDRRSFLGEITRLAPQAPVVLLLDDDTQVPHYHAGRIAVLAKPVTLRGLRRVIEFGIDGNGAMPSYAMQQAPGEERRGRSQRRTRPR</sequence>
<comment type="caution">
    <text evidence="4">The sequence shown here is derived from an EMBL/GenBank/DDBJ whole genome shotgun (WGS) entry which is preliminary data.</text>
</comment>
<dbReference type="RefSeq" id="WP_258844657.1">
    <property type="nucleotide sequence ID" value="NZ_JANUGX010000005.1"/>
</dbReference>
<evidence type="ECO:0000259" key="3">
    <source>
        <dbReference type="PROSITE" id="PS50110"/>
    </source>
</evidence>
<accession>A0ABT2A3W0</accession>
<evidence type="ECO:0000256" key="1">
    <source>
        <dbReference type="PROSITE-ProRule" id="PRU00169"/>
    </source>
</evidence>
<organism evidence="4 5">
    <name type="scientific">Massilia norwichensis</name>
    <dbReference type="NCBI Taxonomy" id="1442366"/>
    <lineage>
        <taxon>Bacteria</taxon>
        <taxon>Pseudomonadati</taxon>
        <taxon>Pseudomonadota</taxon>
        <taxon>Betaproteobacteria</taxon>
        <taxon>Burkholderiales</taxon>
        <taxon>Oxalobacteraceae</taxon>
        <taxon>Telluria group</taxon>
        <taxon>Massilia</taxon>
    </lineage>
</organism>
<keyword evidence="5" id="KW-1185">Reference proteome</keyword>
<dbReference type="PROSITE" id="PS50110">
    <property type="entry name" value="RESPONSE_REGULATORY"/>
    <property type="match status" value="1"/>
</dbReference>
<dbReference type="SUPFAM" id="SSF52172">
    <property type="entry name" value="CheY-like"/>
    <property type="match status" value="1"/>
</dbReference>
<dbReference type="InterPro" id="IPR001789">
    <property type="entry name" value="Sig_transdc_resp-reg_receiver"/>
</dbReference>
<gene>
    <name evidence="4" type="ORF">NX782_06690</name>
</gene>
<name>A0ABT2A3W0_9BURK</name>
<dbReference type="InterPro" id="IPR011006">
    <property type="entry name" value="CheY-like_superfamily"/>
</dbReference>
<reference evidence="4 5" key="1">
    <citation type="submission" date="2022-08" db="EMBL/GenBank/DDBJ databases">
        <title>Reclassification of Massilia species as members of the genera Telluria, Duganella, Pseudoduganella, Mokoshia gen. nov. and Zemynaea gen. nov. using orthogonal and non-orthogonal genome-based approaches.</title>
        <authorList>
            <person name="Bowman J.P."/>
        </authorList>
    </citation>
    <scope>NUCLEOTIDE SEQUENCE [LARGE SCALE GENOMIC DNA]</scope>
    <source>
        <strain evidence="4 5">LMG 28164</strain>
    </source>
</reference>
<comment type="caution">
    <text evidence="1">Lacks conserved residue(s) required for the propagation of feature annotation.</text>
</comment>